<name>A0A5M6IA24_9PROT</name>
<dbReference type="InterPro" id="IPR029063">
    <property type="entry name" value="SAM-dependent_MTases_sf"/>
</dbReference>
<sequence length="338" mass="36960">MISASEPTRAGAVASTTVVTHNDPAAGTRVPGPTPATRRVLSARAVTGATRAFEDSLHPKTFRWLAALFEERVGIRLPPAKLCLVESRLRRRVRALGLASLREYAALLKAPERLAVEFPNLVNALTINKTDFFREPAHFSCLRDRALPDVMARTGAGHTRPLSIWSAACSTGAEPYTMAMVLSEYARTQGAFRSSVLGLDIDTDALAVARRAVYPAAMSDPIPEALRRRYLLKAREPQNATVRIAPEVRRMVTFQPINLLSPDWGPAGSADIIFCRNVLIYFERHNQEKALRGLCERLRPGGYLFVSHSEALHGMALPLRSVAAAVYQRLGAAPTGEA</sequence>
<dbReference type="GO" id="GO:0032259">
    <property type="term" value="P:methylation"/>
    <property type="evidence" value="ECO:0007669"/>
    <property type="project" value="UniProtKB-KW"/>
</dbReference>
<dbReference type="PROSITE" id="PS50123">
    <property type="entry name" value="CHER"/>
    <property type="match status" value="1"/>
</dbReference>
<evidence type="ECO:0000313" key="7">
    <source>
        <dbReference type="EMBL" id="KAA5604585.1"/>
    </source>
</evidence>
<evidence type="ECO:0000256" key="2">
    <source>
        <dbReference type="ARBA" id="ARBA00012534"/>
    </source>
</evidence>
<dbReference type="Gene3D" id="1.10.155.10">
    <property type="entry name" value="Chemotaxis receptor methyltransferase CheR, N-terminal domain"/>
    <property type="match status" value="1"/>
</dbReference>
<dbReference type="InterPro" id="IPR036804">
    <property type="entry name" value="CheR_N_sf"/>
</dbReference>
<proteinExistence type="predicted"/>
<keyword evidence="5" id="KW-0949">S-adenosyl-L-methionine</keyword>
<organism evidence="7 8">
    <name type="scientific">Roseospira marina</name>
    <dbReference type="NCBI Taxonomy" id="140057"/>
    <lineage>
        <taxon>Bacteria</taxon>
        <taxon>Pseudomonadati</taxon>
        <taxon>Pseudomonadota</taxon>
        <taxon>Alphaproteobacteria</taxon>
        <taxon>Rhodospirillales</taxon>
        <taxon>Rhodospirillaceae</taxon>
        <taxon>Roseospira</taxon>
    </lineage>
</organism>
<dbReference type="OrthoDB" id="9816309at2"/>
<keyword evidence="3 7" id="KW-0489">Methyltransferase</keyword>
<dbReference type="RefSeq" id="WP_150063323.1">
    <property type="nucleotide sequence ID" value="NZ_JACHII010000013.1"/>
</dbReference>
<protein>
    <recommendedName>
        <fullName evidence="2">protein-glutamate O-methyltransferase</fullName>
        <ecNumber evidence="2">2.1.1.80</ecNumber>
    </recommendedName>
</protein>
<dbReference type="Pfam" id="PF03705">
    <property type="entry name" value="CheR_N"/>
    <property type="match status" value="1"/>
</dbReference>
<keyword evidence="4 7" id="KW-0808">Transferase</keyword>
<evidence type="ECO:0000256" key="1">
    <source>
        <dbReference type="ARBA" id="ARBA00001541"/>
    </source>
</evidence>
<accession>A0A5M6IA24</accession>
<dbReference type="CDD" id="cd02440">
    <property type="entry name" value="AdoMet_MTases"/>
    <property type="match status" value="1"/>
</dbReference>
<dbReference type="Gene3D" id="3.40.50.150">
    <property type="entry name" value="Vaccinia Virus protein VP39"/>
    <property type="match status" value="1"/>
</dbReference>
<dbReference type="SUPFAM" id="SSF53335">
    <property type="entry name" value="S-adenosyl-L-methionine-dependent methyltransferases"/>
    <property type="match status" value="1"/>
</dbReference>
<feature type="domain" description="CheR-type methyltransferase" evidence="6">
    <location>
        <begin position="50"/>
        <end position="332"/>
    </location>
</feature>
<evidence type="ECO:0000256" key="3">
    <source>
        <dbReference type="ARBA" id="ARBA00022603"/>
    </source>
</evidence>
<evidence type="ECO:0000256" key="5">
    <source>
        <dbReference type="ARBA" id="ARBA00022691"/>
    </source>
</evidence>
<dbReference type="InterPro" id="IPR050903">
    <property type="entry name" value="Bact_Chemotaxis_MeTrfase"/>
</dbReference>
<keyword evidence="8" id="KW-1185">Reference proteome</keyword>
<dbReference type="SMART" id="SM00138">
    <property type="entry name" value="MeTrc"/>
    <property type="match status" value="1"/>
</dbReference>
<dbReference type="PANTHER" id="PTHR24422:SF26">
    <property type="entry name" value="CHEMOTAXIS PROTEIN METHYLTRANSFERASE"/>
    <property type="match status" value="1"/>
</dbReference>
<dbReference type="Proteomes" id="UP000324065">
    <property type="component" value="Unassembled WGS sequence"/>
</dbReference>
<dbReference type="InterPro" id="IPR022641">
    <property type="entry name" value="CheR_N"/>
</dbReference>
<dbReference type="EC" id="2.1.1.80" evidence="2"/>
<evidence type="ECO:0000256" key="4">
    <source>
        <dbReference type="ARBA" id="ARBA00022679"/>
    </source>
</evidence>
<dbReference type="GO" id="GO:0008983">
    <property type="term" value="F:protein-glutamate O-methyltransferase activity"/>
    <property type="evidence" value="ECO:0007669"/>
    <property type="project" value="UniProtKB-EC"/>
</dbReference>
<reference evidence="7 8" key="1">
    <citation type="submission" date="2019-09" db="EMBL/GenBank/DDBJ databases">
        <title>Genome sequence of Roseospira marina, one of the more divergent members of the non-sulfur purple photosynthetic bacterial family, the Rhodospirillaceae.</title>
        <authorList>
            <person name="Meyer T."/>
            <person name="Kyndt J."/>
        </authorList>
    </citation>
    <scope>NUCLEOTIDE SEQUENCE [LARGE SCALE GENOMIC DNA]</scope>
    <source>
        <strain evidence="7 8">DSM 15113</strain>
    </source>
</reference>
<comment type="catalytic activity">
    <reaction evidence="1">
        <text>L-glutamyl-[protein] + S-adenosyl-L-methionine = [protein]-L-glutamate 5-O-methyl ester + S-adenosyl-L-homocysteine</text>
        <dbReference type="Rhea" id="RHEA:24452"/>
        <dbReference type="Rhea" id="RHEA-COMP:10208"/>
        <dbReference type="Rhea" id="RHEA-COMP:10311"/>
        <dbReference type="ChEBI" id="CHEBI:29973"/>
        <dbReference type="ChEBI" id="CHEBI:57856"/>
        <dbReference type="ChEBI" id="CHEBI:59789"/>
        <dbReference type="ChEBI" id="CHEBI:82795"/>
        <dbReference type="EC" id="2.1.1.80"/>
    </reaction>
</comment>
<dbReference type="InterPro" id="IPR000780">
    <property type="entry name" value="CheR_MeTrfase"/>
</dbReference>
<dbReference type="EMBL" id="VWPJ01000016">
    <property type="protein sequence ID" value="KAA5604585.1"/>
    <property type="molecule type" value="Genomic_DNA"/>
</dbReference>
<dbReference type="SUPFAM" id="SSF47757">
    <property type="entry name" value="Chemotaxis receptor methyltransferase CheR, N-terminal domain"/>
    <property type="match status" value="1"/>
</dbReference>
<evidence type="ECO:0000313" key="8">
    <source>
        <dbReference type="Proteomes" id="UP000324065"/>
    </source>
</evidence>
<dbReference type="PRINTS" id="PR00996">
    <property type="entry name" value="CHERMTFRASE"/>
</dbReference>
<gene>
    <name evidence="7" type="ORF">F1188_15345</name>
</gene>
<dbReference type="InterPro" id="IPR022642">
    <property type="entry name" value="CheR_C"/>
</dbReference>
<comment type="caution">
    <text evidence="7">The sequence shown here is derived from an EMBL/GenBank/DDBJ whole genome shotgun (WGS) entry which is preliminary data.</text>
</comment>
<dbReference type="Pfam" id="PF01739">
    <property type="entry name" value="CheR"/>
    <property type="match status" value="1"/>
</dbReference>
<evidence type="ECO:0000259" key="6">
    <source>
        <dbReference type="PROSITE" id="PS50123"/>
    </source>
</evidence>
<dbReference type="PANTHER" id="PTHR24422">
    <property type="entry name" value="CHEMOTAXIS PROTEIN METHYLTRANSFERASE"/>
    <property type="match status" value="1"/>
</dbReference>
<dbReference type="AlphaFoldDB" id="A0A5M6IA24"/>